<dbReference type="GO" id="GO:0003676">
    <property type="term" value="F:nucleic acid binding"/>
    <property type="evidence" value="ECO:0007669"/>
    <property type="project" value="InterPro"/>
</dbReference>
<proteinExistence type="predicted"/>
<feature type="region of interest" description="Disordered" evidence="2">
    <location>
        <begin position="51"/>
        <end position="72"/>
    </location>
</feature>
<keyword evidence="5" id="KW-1185">Reference proteome</keyword>
<organism evidence="4 5">
    <name type="scientific">Ambispora gerdemannii</name>
    <dbReference type="NCBI Taxonomy" id="144530"/>
    <lineage>
        <taxon>Eukaryota</taxon>
        <taxon>Fungi</taxon>
        <taxon>Fungi incertae sedis</taxon>
        <taxon>Mucoromycota</taxon>
        <taxon>Glomeromycotina</taxon>
        <taxon>Glomeromycetes</taxon>
        <taxon>Archaeosporales</taxon>
        <taxon>Ambisporaceae</taxon>
        <taxon>Ambispora</taxon>
    </lineage>
</organism>
<evidence type="ECO:0000256" key="2">
    <source>
        <dbReference type="SAM" id="MobiDB-lite"/>
    </source>
</evidence>
<name>A0A9N9ES62_9GLOM</name>
<keyword evidence="1" id="KW-0479">Metal-binding</keyword>
<feature type="non-terminal residue" evidence="4">
    <location>
        <position position="162"/>
    </location>
</feature>
<dbReference type="SUPFAM" id="SSF57756">
    <property type="entry name" value="Retrovirus zinc finger-like domains"/>
    <property type="match status" value="1"/>
</dbReference>
<accession>A0A9N9ES62</accession>
<comment type="caution">
    <text evidence="4">The sequence shown here is derived from an EMBL/GenBank/DDBJ whole genome shotgun (WGS) entry which is preliminary data.</text>
</comment>
<dbReference type="Proteomes" id="UP000789831">
    <property type="component" value="Unassembled WGS sequence"/>
</dbReference>
<reference evidence="4" key="1">
    <citation type="submission" date="2021-06" db="EMBL/GenBank/DDBJ databases">
        <authorList>
            <person name="Kallberg Y."/>
            <person name="Tangrot J."/>
            <person name="Rosling A."/>
        </authorList>
    </citation>
    <scope>NUCLEOTIDE SEQUENCE</scope>
    <source>
        <strain evidence="4">MT106</strain>
    </source>
</reference>
<dbReference type="PROSITE" id="PS50158">
    <property type="entry name" value="ZF_CCHC"/>
    <property type="match status" value="1"/>
</dbReference>
<feature type="compositionally biased region" description="Polar residues" evidence="2">
    <location>
        <begin position="63"/>
        <end position="72"/>
    </location>
</feature>
<dbReference type="AlphaFoldDB" id="A0A9N9ES62"/>
<feature type="domain" description="CCHC-type" evidence="3">
    <location>
        <begin position="28"/>
        <end position="43"/>
    </location>
</feature>
<feature type="non-terminal residue" evidence="4">
    <location>
        <position position="1"/>
    </location>
</feature>
<dbReference type="SMART" id="SM00343">
    <property type="entry name" value="ZnF_C2HC"/>
    <property type="match status" value="1"/>
</dbReference>
<dbReference type="OrthoDB" id="116216at2759"/>
<feature type="compositionally biased region" description="Polar residues" evidence="2">
    <location>
        <begin position="126"/>
        <end position="138"/>
    </location>
</feature>
<dbReference type="InterPro" id="IPR036875">
    <property type="entry name" value="Znf_CCHC_sf"/>
</dbReference>
<dbReference type="GO" id="GO:0008270">
    <property type="term" value="F:zinc ion binding"/>
    <property type="evidence" value="ECO:0007669"/>
    <property type="project" value="UniProtKB-KW"/>
</dbReference>
<feature type="compositionally biased region" description="Acidic residues" evidence="2">
    <location>
        <begin position="141"/>
        <end position="162"/>
    </location>
</feature>
<evidence type="ECO:0000313" key="5">
    <source>
        <dbReference type="Proteomes" id="UP000789831"/>
    </source>
</evidence>
<protein>
    <submittedName>
        <fullName evidence="4">1782_t:CDS:1</fullName>
    </submittedName>
</protein>
<sequence>RLEKTIQTLIAEQREARREKDQTKEEMKCLYCGKKGHLIRECRTRLFDQRRERTTNQNNRFNSYSTPRNNQQPFVLYRDPRLPIRQDRRDNRNNQTFRNTLINQTYRPTERRNYNQNNQQNYNQRPSTPRNVQRTYLNIESEQEELTTEESEEESNESDDSS</sequence>
<dbReference type="InterPro" id="IPR001878">
    <property type="entry name" value="Znf_CCHC"/>
</dbReference>
<evidence type="ECO:0000313" key="4">
    <source>
        <dbReference type="EMBL" id="CAG8687726.1"/>
    </source>
</evidence>
<dbReference type="EMBL" id="CAJVPL010013057">
    <property type="protein sequence ID" value="CAG8687726.1"/>
    <property type="molecule type" value="Genomic_DNA"/>
</dbReference>
<evidence type="ECO:0000259" key="3">
    <source>
        <dbReference type="PROSITE" id="PS50158"/>
    </source>
</evidence>
<keyword evidence="1" id="KW-0862">Zinc</keyword>
<dbReference type="Gene3D" id="4.10.60.10">
    <property type="entry name" value="Zinc finger, CCHC-type"/>
    <property type="match status" value="1"/>
</dbReference>
<feature type="compositionally biased region" description="Low complexity" evidence="2">
    <location>
        <begin position="114"/>
        <end position="125"/>
    </location>
</feature>
<evidence type="ECO:0000256" key="1">
    <source>
        <dbReference type="PROSITE-ProRule" id="PRU00047"/>
    </source>
</evidence>
<feature type="region of interest" description="Disordered" evidence="2">
    <location>
        <begin position="102"/>
        <end position="162"/>
    </location>
</feature>
<gene>
    <name evidence="4" type="ORF">AGERDE_LOCUS12990</name>
</gene>
<keyword evidence="1" id="KW-0863">Zinc-finger</keyword>